<feature type="region of interest" description="Disordered" evidence="1">
    <location>
        <begin position="1"/>
        <end position="28"/>
    </location>
</feature>
<feature type="region of interest" description="Disordered" evidence="1">
    <location>
        <begin position="47"/>
        <end position="101"/>
    </location>
</feature>
<reference evidence="2" key="1">
    <citation type="submission" date="2013-11" db="EMBL/GenBank/DDBJ databases">
        <title>The Genome Sequence of Phytophthora parasitica CHvinca01.</title>
        <authorList>
            <consortium name="The Broad Institute Genomics Platform"/>
            <person name="Russ C."/>
            <person name="Tyler B."/>
            <person name="Panabieres F."/>
            <person name="Shan W."/>
            <person name="Tripathy S."/>
            <person name="Grunwald N."/>
            <person name="Machado M."/>
            <person name="Johnson C.S."/>
            <person name="Arredondo F."/>
            <person name="Hong C."/>
            <person name="Coffey M."/>
            <person name="Young S.K."/>
            <person name="Zeng Q."/>
            <person name="Gargeya S."/>
            <person name="Fitzgerald M."/>
            <person name="Abouelleil A."/>
            <person name="Alvarado L."/>
            <person name="Chapman S.B."/>
            <person name="Gainer-Dewar J."/>
            <person name="Goldberg J."/>
            <person name="Griggs A."/>
            <person name="Gujja S."/>
            <person name="Hansen M."/>
            <person name="Howarth C."/>
            <person name="Imamovic A."/>
            <person name="Ireland A."/>
            <person name="Larimer J."/>
            <person name="McCowan C."/>
            <person name="Murphy C."/>
            <person name="Pearson M."/>
            <person name="Poon T.W."/>
            <person name="Priest M."/>
            <person name="Roberts A."/>
            <person name="Saif S."/>
            <person name="Shea T."/>
            <person name="Sykes S."/>
            <person name="Wortman J."/>
            <person name="Nusbaum C."/>
            <person name="Birren B."/>
        </authorList>
    </citation>
    <scope>NUCLEOTIDE SEQUENCE [LARGE SCALE GENOMIC DNA]</scope>
    <source>
        <strain evidence="2">CHvinca01</strain>
    </source>
</reference>
<dbReference type="Proteomes" id="UP000054423">
    <property type="component" value="Unassembled WGS sequence"/>
</dbReference>
<evidence type="ECO:0000256" key="1">
    <source>
        <dbReference type="SAM" id="MobiDB-lite"/>
    </source>
</evidence>
<feature type="compositionally biased region" description="Polar residues" evidence="1">
    <location>
        <begin position="92"/>
        <end position="101"/>
    </location>
</feature>
<accession>W2LKI6</accession>
<evidence type="ECO:0000313" key="2">
    <source>
        <dbReference type="EMBL" id="ETL97916.1"/>
    </source>
</evidence>
<gene>
    <name evidence="2" type="ORF">L917_04883</name>
</gene>
<protein>
    <submittedName>
        <fullName evidence="2">Uncharacterized protein</fullName>
    </submittedName>
</protein>
<name>W2LKI6_PHYNI</name>
<proteinExistence type="predicted"/>
<dbReference type="AlphaFoldDB" id="W2LKI6"/>
<dbReference type="EMBL" id="KI678627">
    <property type="protein sequence ID" value="ETL97916.1"/>
    <property type="molecule type" value="Genomic_DNA"/>
</dbReference>
<organism evidence="2">
    <name type="scientific">Phytophthora nicotianae</name>
    <name type="common">Potato buckeye rot agent</name>
    <name type="synonym">Phytophthora parasitica</name>
    <dbReference type="NCBI Taxonomy" id="4792"/>
    <lineage>
        <taxon>Eukaryota</taxon>
        <taxon>Sar</taxon>
        <taxon>Stramenopiles</taxon>
        <taxon>Oomycota</taxon>
        <taxon>Peronosporomycetes</taxon>
        <taxon>Peronosporales</taxon>
        <taxon>Peronosporaceae</taxon>
        <taxon>Phytophthora</taxon>
    </lineage>
</organism>
<sequence length="101" mass="11261">MYRTADGSEEDRDEHVSVNELDINGDSEHEADLEDAFAESVGHVSDLTAEDDTEHDNREGSNYDWLFGPSDDREIIEYDDGREDGDTGALIPTTQGELAIR</sequence>